<gene>
    <name evidence="1" type="ORF">HPB48_018261</name>
</gene>
<dbReference type="AlphaFoldDB" id="A0A9J6G9I0"/>
<dbReference type="Proteomes" id="UP000821853">
    <property type="component" value="Chromosome 3"/>
</dbReference>
<organism evidence="1 2">
    <name type="scientific">Haemaphysalis longicornis</name>
    <name type="common">Bush tick</name>
    <dbReference type="NCBI Taxonomy" id="44386"/>
    <lineage>
        <taxon>Eukaryota</taxon>
        <taxon>Metazoa</taxon>
        <taxon>Ecdysozoa</taxon>
        <taxon>Arthropoda</taxon>
        <taxon>Chelicerata</taxon>
        <taxon>Arachnida</taxon>
        <taxon>Acari</taxon>
        <taxon>Parasitiformes</taxon>
        <taxon>Ixodida</taxon>
        <taxon>Ixodoidea</taxon>
        <taxon>Ixodidae</taxon>
        <taxon>Haemaphysalinae</taxon>
        <taxon>Haemaphysalis</taxon>
    </lineage>
</organism>
<name>A0A9J6G9I0_HAELO</name>
<reference evidence="1 2" key="1">
    <citation type="journal article" date="2020" name="Cell">
        <title>Large-Scale Comparative Analyses of Tick Genomes Elucidate Their Genetic Diversity and Vector Capacities.</title>
        <authorList>
            <consortium name="Tick Genome and Microbiome Consortium (TIGMIC)"/>
            <person name="Jia N."/>
            <person name="Wang J."/>
            <person name="Shi W."/>
            <person name="Du L."/>
            <person name="Sun Y."/>
            <person name="Zhan W."/>
            <person name="Jiang J.F."/>
            <person name="Wang Q."/>
            <person name="Zhang B."/>
            <person name="Ji P."/>
            <person name="Bell-Sakyi L."/>
            <person name="Cui X.M."/>
            <person name="Yuan T.T."/>
            <person name="Jiang B.G."/>
            <person name="Yang W.F."/>
            <person name="Lam T.T."/>
            <person name="Chang Q.C."/>
            <person name="Ding S.J."/>
            <person name="Wang X.J."/>
            <person name="Zhu J.G."/>
            <person name="Ruan X.D."/>
            <person name="Zhao L."/>
            <person name="Wei J.T."/>
            <person name="Ye R.Z."/>
            <person name="Que T.C."/>
            <person name="Du C.H."/>
            <person name="Zhou Y.H."/>
            <person name="Cheng J.X."/>
            <person name="Dai P.F."/>
            <person name="Guo W.B."/>
            <person name="Han X.H."/>
            <person name="Huang E.J."/>
            <person name="Li L.F."/>
            <person name="Wei W."/>
            <person name="Gao Y.C."/>
            <person name="Liu J.Z."/>
            <person name="Shao H.Z."/>
            <person name="Wang X."/>
            <person name="Wang C.C."/>
            <person name="Yang T.C."/>
            <person name="Huo Q.B."/>
            <person name="Li W."/>
            <person name="Chen H.Y."/>
            <person name="Chen S.E."/>
            <person name="Zhou L.G."/>
            <person name="Ni X.B."/>
            <person name="Tian J.H."/>
            <person name="Sheng Y."/>
            <person name="Liu T."/>
            <person name="Pan Y.S."/>
            <person name="Xia L.Y."/>
            <person name="Li J."/>
            <person name="Zhao F."/>
            <person name="Cao W.C."/>
        </authorList>
    </citation>
    <scope>NUCLEOTIDE SEQUENCE [LARGE SCALE GENOMIC DNA]</scope>
    <source>
        <strain evidence="1">HaeL-2018</strain>
    </source>
</reference>
<protein>
    <submittedName>
        <fullName evidence="1">Uncharacterized protein</fullName>
    </submittedName>
</protein>
<sequence>MEIEMGTPRTWHTNCSLLYTEEAHHSRNNKLPLLHSQKAVPQTLLEKLQHASILTPNLQEPILPYTGEPNSELDSPISKAEVYAAITKLNTGSTTWPDGINIKVITKLNDSSIAVLTDYMNRLWD</sequence>
<proteinExistence type="predicted"/>
<dbReference type="VEuPathDB" id="VectorBase:HLOH_056814"/>
<accession>A0A9J6G9I0</accession>
<keyword evidence="2" id="KW-1185">Reference proteome</keyword>
<evidence type="ECO:0000313" key="2">
    <source>
        <dbReference type="Proteomes" id="UP000821853"/>
    </source>
</evidence>
<evidence type="ECO:0000313" key="1">
    <source>
        <dbReference type="EMBL" id="KAH9371393.1"/>
    </source>
</evidence>
<comment type="caution">
    <text evidence="1">The sequence shown here is derived from an EMBL/GenBank/DDBJ whole genome shotgun (WGS) entry which is preliminary data.</text>
</comment>
<dbReference type="EMBL" id="JABSTR010000005">
    <property type="protein sequence ID" value="KAH9371393.1"/>
    <property type="molecule type" value="Genomic_DNA"/>
</dbReference>